<dbReference type="Proteomes" id="UP000291483">
    <property type="component" value="Unassembled WGS sequence"/>
</dbReference>
<evidence type="ECO:0000256" key="1">
    <source>
        <dbReference type="SAM" id="Phobius"/>
    </source>
</evidence>
<name>A0A4Q8ANU9_9MICO</name>
<proteinExistence type="predicted"/>
<protein>
    <recommendedName>
        <fullName evidence="4">PH (Pleckstrin Homology) domain-containing protein</fullName>
    </recommendedName>
</protein>
<dbReference type="OrthoDB" id="5116324at2"/>
<dbReference type="RefSeq" id="WP_130506555.1">
    <property type="nucleotide sequence ID" value="NZ_SHLC01000001.1"/>
</dbReference>
<feature type="transmembrane region" description="Helical" evidence="1">
    <location>
        <begin position="20"/>
        <end position="42"/>
    </location>
</feature>
<evidence type="ECO:0000313" key="3">
    <source>
        <dbReference type="Proteomes" id="UP000291483"/>
    </source>
</evidence>
<dbReference type="EMBL" id="SHLC01000001">
    <property type="protein sequence ID" value="RZU66342.1"/>
    <property type="molecule type" value="Genomic_DNA"/>
</dbReference>
<keyword evidence="1" id="KW-0812">Transmembrane</keyword>
<dbReference type="AlphaFoldDB" id="A0A4Q8ANU9"/>
<feature type="transmembrane region" description="Helical" evidence="1">
    <location>
        <begin position="48"/>
        <end position="71"/>
    </location>
</feature>
<comment type="caution">
    <text evidence="2">The sequence shown here is derived from an EMBL/GenBank/DDBJ whole genome shotgun (WGS) entry which is preliminary data.</text>
</comment>
<accession>A0A4Q8ANU9</accession>
<keyword evidence="1" id="KW-0472">Membrane</keyword>
<evidence type="ECO:0008006" key="4">
    <source>
        <dbReference type="Google" id="ProtNLM"/>
    </source>
</evidence>
<sequence>MNRARADDPGGETFRPREQVFTQTILAAAALLVPIFAVLYWLTIPSGTWMIIVIAKVLVVGLLVLFGSIFYRTSITVSAAGVRESGLGGLRRYIPRDEVEYVLFVSFYRGHTLDTENQLFIVGHDGNTLVRMRGRYWTAADMRKVLDILGAPATIIDEPQPINEFMRENAALLYWHERRAGFARR</sequence>
<gene>
    <name evidence="2" type="ORF">EV379_2698</name>
</gene>
<organism evidence="2 3">
    <name type="scientific">Microterricola gilva</name>
    <dbReference type="NCBI Taxonomy" id="393267"/>
    <lineage>
        <taxon>Bacteria</taxon>
        <taxon>Bacillati</taxon>
        <taxon>Actinomycetota</taxon>
        <taxon>Actinomycetes</taxon>
        <taxon>Micrococcales</taxon>
        <taxon>Microbacteriaceae</taxon>
        <taxon>Microterricola</taxon>
    </lineage>
</organism>
<reference evidence="2 3" key="1">
    <citation type="submission" date="2019-02" db="EMBL/GenBank/DDBJ databases">
        <title>Sequencing the genomes of 1000 actinobacteria strains.</title>
        <authorList>
            <person name="Klenk H.-P."/>
        </authorList>
    </citation>
    <scope>NUCLEOTIDE SEQUENCE [LARGE SCALE GENOMIC DNA]</scope>
    <source>
        <strain evidence="2 3">DSM 18319</strain>
    </source>
</reference>
<keyword evidence="1" id="KW-1133">Transmembrane helix</keyword>
<evidence type="ECO:0000313" key="2">
    <source>
        <dbReference type="EMBL" id="RZU66342.1"/>
    </source>
</evidence>
<keyword evidence="3" id="KW-1185">Reference proteome</keyword>